<accession>A0A9D4VTY4</accession>
<dbReference type="EMBL" id="JAMSHJ010000007">
    <property type="protein sequence ID" value="KAI5388789.1"/>
    <property type="molecule type" value="Genomic_DNA"/>
</dbReference>
<dbReference type="AlphaFoldDB" id="A0A9D4VTY4"/>
<name>A0A9D4VTY4_PEA</name>
<evidence type="ECO:0000313" key="1">
    <source>
        <dbReference type="EMBL" id="KAI5388789.1"/>
    </source>
</evidence>
<evidence type="ECO:0000313" key="2">
    <source>
        <dbReference type="Proteomes" id="UP001058974"/>
    </source>
</evidence>
<organism evidence="1 2">
    <name type="scientific">Pisum sativum</name>
    <name type="common">Garden pea</name>
    <name type="synonym">Lathyrus oleraceus</name>
    <dbReference type="NCBI Taxonomy" id="3888"/>
    <lineage>
        <taxon>Eukaryota</taxon>
        <taxon>Viridiplantae</taxon>
        <taxon>Streptophyta</taxon>
        <taxon>Embryophyta</taxon>
        <taxon>Tracheophyta</taxon>
        <taxon>Spermatophyta</taxon>
        <taxon>Magnoliopsida</taxon>
        <taxon>eudicotyledons</taxon>
        <taxon>Gunneridae</taxon>
        <taxon>Pentapetalae</taxon>
        <taxon>rosids</taxon>
        <taxon>fabids</taxon>
        <taxon>Fabales</taxon>
        <taxon>Fabaceae</taxon>
        <taxon>Papilionoideae</taxon>
        <taxon>50 kb inversion clade</taxon>
        <taxon>NPAAA clade</taxon>
        <taxon>Hologalegina</taxon>
        <taxon>IRL clade</taxon>
        <taxon>Fabeae</taxon>
        <taxon>Lathyrus</taxon>
    </lineage>
</organism>
<gene>
    <name evidence="1" type="ORF">KIW84_074449</name>
</gene>
<proteinExistence type="predicted"/>
<comment type="caution">
    <text evidence="1">The sequence shown here is derived from an EMBL/GenBank/DDBJ whole genome shotgun (WGS) entry which is preliminary data.</text>
</comment>
<dbReference type="Proteomes" id="UP001058974">
    <property type="component" value="Chromosome 7"/>
</dbReference>
<dbReference type="Gramene" id="Psat07G0444900-T1">
    <property type="protein sequence ID" value="KAI5388789.1"/>
    <property type="gene ID" value="KIW84_074449"/>
</dbReference>
<keyword evidence="2" id="KW-1185">Reference proteome</keyword>
<protein>
    <submittedName>
        <fullName evidence="1">Uncharacterized protein</fullName>
    </submittedName>
</protein>
<reference evidence="1 2" key="1">
    <citation type="journal article" date="2022" name="Nat. Genet.">
        <title>Improved pea reference genome and pan-genome highlight genomic features and evolutionary characteristics.</title>
        <authorList>
            <person name="Yang T."/>
            <person name="Liu R."/>
            <person name="Luo Y."/>
            <person name="Hu S."/>
            <person name="Wang D."/>
            <person name="Wang C."/>
            <person name="Pandey M.K."/>
            <person name="Ge S."/>
            <person name="Xu Q."/>
            <person name="Li N."/>
            <person name="Li G."/>
            <person name="Huang Y."/>
            <person name="Saxena R.K."/>
            <person name="Ji Y."/>
            <person name="Li M."/>
            <person name="Yan X."/>
            <person name="He Y."/>
            <person name="Liu Y."/>
            <person name="Wang X."/>
            <person name="Xiang C."/>
            <person name="Varshney R.K."/>
            <person name="Ding H."/>
            <person name="Gao S."/>
            <person name="Zong X."/>
        </authorList>
    </citation>
    <scope>NUCLEOTIDE SEQUENCE [LARGE SCALE GENOMIC DNA]</scope>
    <source>
        <strain evidence="1 2">cv. Zhongwan 6</strain>
    </source>
</reference>
<sequence>MVFFYLDWCQNFLSNLLDNTVWNVGNGENIRLWTYNWWGEQLVSLLQIPEGSLQVSNAKLSEFIVDNNIVLPTDIVLLYPMLLQIIADVYPNVLQKDMLMWKLTDIGHLYLKDAFIHVKVVSTVQAIWNAWNQARFQNVSIPWKSCCSSIVSMTLMAGNSCNFTASSSMTYFMIMENFSIKIHPPIPKCLKEILWCPPHPG</sequence>